<dbReference type="SUPFAM" id="SSF47473">
    <property type="entry name" value="EF-hand"/>
    <property type="match status" value="2"/>
</dbReference>
<reference evidence="6 7" key="1">
    <citation type="journal article" date="2023" name="Commun. Biol.">
        <title>Genome analysis of Parmales, the sister group of diatoms, reveals the evolutionary specialization of diatoms from phago-mixotrophs to photoautotrophs.</title>
        <authorList>
            <person name="Ban H."/>
            <person name="Sato S."/>
            <person name="Yoshikawa S."/>
            <person name="Yamada K."/>
            <person name="Nakamura Y."/>
            <person name="Ichinomiya M."/>
            <person name="Sato N."/>
            <person name="Blanc-Mathieu R."/>
            <person name="Endo H."/>
            <person name="Kuwata A."/>
            <person name="Ogata H."/>
        </authorList>
    </citation>
    <scope>NUCLEOTIDE SEQUENCE [LARGE SCALE GENOMIC DNA]</scope>
</reference>
<accession>A0ABQ6MF73</accession>
<dbReference type="Pfam" id="PF13499">
    <property type="entry name" value="EF-hand_7"/>
    <property type="match status" value="3"/>
</dbReference>
<evidence type="ECO:0000259" key="5">
    <source>
        <dbReference type="PROSITE" id="PS50222"/>
    </source>
</evidence>
<dbReference type="Pfam" id="PF00615">
    <property type="entry name" value="RGS"/>
    <property type="match status" value="1"/>
</dbReference>
<evidence type="ECO:0000256" key="1">
    <source>
        <dbReference type="ARBA" id="ARBA00022837"/>
    </source>
</evidence>
<dbReference type="PROSITE" id="PS50004">
    <property type="entry name" value="C2"/>
    <property type="match status" value="2"/>
</dbReference>
<dbReference type="InterPro" id="IPR018247">
    <property type="entry name" value="EF_Hand_1_Ca_BS"/>
</dbReference>
<proteinExistence type="predicted"/>
<feature type="region of interest" description="Disordered" evidence="2">
    <location>
        <begin position="267"/>
        <end position="352"/>
    </location>
</feature>
<dbReference type="InterPro" id="IPR044926">
    <property type="entry name" value="RGS_subdomain_2"/>
</dbReference>
<dbReference type="InterPro" id="IPR000008">
    <property type="entry name" value="C2_dom"/>
</dbReference>
<evidence type="ECO:0008006" key="8">
    <source>
        <dbReference type="Google" id="ProtNLM"/>
    </source>
</evidence>
<feature type="domain" description="RGS" evidence="4">
    <location>
        <begin position="677"/>
        <end position="782"/>
    </location>
</feature>
<dbReference type="InterPro" id="IPR016137">
    <property type="entry name" value="RGS"/>
</dbReference>
<dbReference type="SMART" id="SM00054">
    <property type="entry name" value="EFh"/>
    <property type="match status" value="6"/>
</dbReference>
<organism evidence="6 7">
    <name type="scientific">Tetraparma gracilis</name>
    <dbReference type="NCBI Taxonomy" id="2962635"/>
    <lineage>
        <taxon>Eukaryota</taxon>
        <taxon>Sar</taxon>
        <taxon>Stramenopiles</taxon>
        <taxon>Ochrophyta</taxon>
        <taxon>Bolidophyceae</taxon>
        <taxon>Parmales</taxon>
        <taxon>Triparmaceae</taxon>
        <taxon>Tetraparma</taxon>
    </lineage>
</organism>
<dbReference type="CDD" id="cd00030">
    <property type="entry name" value="C2"/>
    <property type="match status" value="2"/>
</dbReference>
<keyword evidence="1" id="KW-0106">Calcium</keyword>
<dbReference type="SUPFAM" id="SSF48097">
    <property type="entry name" value="Regulator of G-protein signaling, RGS"/>
    <property type="match status" value="1"/>
</dbReference>
<keyword evidence="7" id="KW-1185">Reference proteome</keyword>
<dbReference type="Gene3D" id="1.10.167.10">
    <property type="entry name" value="Regulator of G-protein Signalling 4, domain 2"/>
    <property type="match status" value="1"/>
</dbReference>
<dbReference type="Gene3D" id="1.10.238.10">
    <property type="entry name" value="EF-hand"/>
    <property type="match status" value="3"/>
</dbReference>
<evidence type="ECO:0000313" key="6">
    <source>
        <dbReference type="EMBL" id="GMI25235.1"/>
    </source>
</evidence>
<feature type="domain" description="EF-hand" evidence="5">
    <location>
        <begin position="230"/>
        <end position="265"/>
    </location>
</feature>
<protein>
    <recommendedName>
        <fullName evidence="8">Calmodulin</fullName>
    </recommendedName>
</protein>
<dbReference type="PROSITE" id="PS50222">
    <property type="entry name" value="EF_HAND_2"/>
    <property type="match status" value="5"/>
</dbReference>
<evidence type="ECO:0000259" key="4">
    <source>
        <dbReference type="PROSITE" id="PS50132"/>
    </source>
</evidence>
<feature type="domain" description="C2" evidence="3">
    <location>
        <begin position="900"/>
        <end position="1038"/>
    </location>
</feature>
<dbReference type="Gene3D" id="1.25.40.10">
    <property type="entry name" value="Tetratricopeptide repeat domain"/>
    <property type="match status" value="1"/>
</dbReference>
<name>A0ABQ6MF73_9STRA</name>
<dbReference type="InterPro" id="IPR035892">
    <property type="entry name" value="C2_domain_sf"/>
</dbReference>
<dbReference type="EMBL" id="BRYB01001412">
    <property type="protein sequence ID" value="GMI25235.1"/>
    <property type="molecule type" value="Genomic_DNA"/>
</dbReference>
<dbReference type="PROSITE" id="PS00018">
    <property type="entry name" value="EF_HAND_1"/>
    <property type="match status" value="4"/>
</dbReference>
<gene>
    <name evidence="6" type="ORF">TeGR_g2880</name>
</gene>
<feature type="domain" description="EF-hand" evidence="5">
    <location>
        <begin position="49"/>
        <end position="84"/>
    </location>
</feature>
<dbReference type="InterPro" id="IPR002048">
    <property type="entry name" value="EF_hand_dom"/>
</dbReference>
<feature type="domain" description="C2" evidence="3">
    <location>
        <begin position="1116"/>
        <end position="1257"/>
    </location>
</feature>
<evidence type="ECO:0000256" key="2">
    <source>
        <dbReference type="SAM" id="MobiDB-lite"/>
    </source>
</evidence>
<dbReference type="SUPFAM" id="SSF49562">
    <property type="entry name" value="C2 domain (Calcium/lipid-binding domain, CaLB)"/>
    <property type="match status" value="2"/>
</dbReference>
<dbReference type="Proteomes" id="UP001165060">
    <property type="component" value="Unassembled WGS sequence"/>
</dbReference>
<dbReference type="Gene3D" id="2.60.40.150">
    <property type="entry name" value="C2 domain"/>
    <property type="match status" value="2"/>
</dbReference>
<evidence type="ECO:0000259" key="3">
    <source>
        <dbReference type="PROSITE" id="PS50004"/>
    </source>
</evidence>
<dbReference type="PROSITE" id="PS50132">
    <property type="entry name" value="RGS"/>
    <property type="match status" value="1"/>
</dbReference>
<dbReference type="SMART" id="SM00239">
    <property type="entry name" value="C2"/>
    <property type="match status" value="2"/>
</dbReference>
<comment type="caution">
    <text evidence="6">The sequence shown here is derived from an EMBL/GenBank/DDBJ whole genome shotgun (WGS) entry which is preliminary data.</text>
</comment>
<dbReference type="PANTHER" id="PTHR47800">
    <property type="entry name" value="C2 DOMAIN-CONTAINING PROTEIN"/>
    <property type="match status" value="1"/>
</dbReference>
<feature type="domain" description="EF-hand" evidence="5">
    <location>
        <begin position="97"/>
        <end position="132"/>
    </location>
</feature>
<dbReference type="InterPro" id="IPR036305">
    <property type="entry name" value="RGS_sf"/>
</dbReference>
<feature type="domain" description="EF-hand" evidence="5">
    <location>
        <begin position="142"/>
        <end position="177"/>
    </location>
</feature>
<dbReference type="Pfam" id="PF00168">
    <property type="entry name" value="C2"/>
    <property type="match status" value="2"/>
</dbReference>
<sequence>MAKKDYEKKMQAAFESMDINKDGNLSKEEVKAAICYNAEVRAILEIPDTASDDFDNLYDKIDADQSMSVSYDEFHTYFAKQKDDIAQEKRRLAKEEHFLKSLEGAYKLVDINGDGDVSKNEMLMAIQSNYKIQEMLGNKGGMSKEEFEETYAKIDEDGSDFIDFDEFKRFFVKKRIEDMDREEKEEMCHRKAFNLMDVDDSKSLTKTELLLGLKDNPRIQSLMGVPEEGVDSDQFKKIYKQIDADGSEEIDFDEFKEFFIKMERKARMTQGRGKSRESKSREKEAESEEELTPKGYGAVRRKKKEVTRSADGATPKGEGETPKKGKRHAHFNMLGKKGQKKKKDGVTGNEWDDSEARDMFGWQGERQDLNIEDKRVMAVRKEVKFTGLNCDFAGWKYVLPRCVKCRVGYARMKLMPDDLVLCDRCVLERHWETKTFCRLVPIYADKVRAPPRPKQSETTPTYEEPDEIQLVSFYIGQRRFGDAERMMSVLLERQGEKLKNGGADDVAMGFTLRALAGYEEARGRLPFARALRENSLDVFASALGPTHGQVMLAIDLYTETLKKQGYWYETIEFYNSVFMQFQDSKIKDRVLLAATMLDKVDRCLEGREIHLMETEDALSKSMREKFKPKMSHMASMNALLDDDSDSDGASATFMNRDRIEQKFMKEMLTSDEYYNMLGSKEFRHQCKLVGCFNLLRFWLSVAEYKNLRSGEAGFSHTSRRIYREFIHPQDMLEFVSSEERKDLGEILETEKRAPPADMFDSVWDVAGHELYEVAFLKFTKSEQGKRWWKDFQLMKKHAGKVLKCQACLRRIVVKKLIKICTWLEMTLRLYFNQKNSLDEKKFRQWLADRKRLKGLADELGSTLTEYLEKFNSLTPEQFKKWKNGKLIRMNEAASLKKSMGLGAKKEKPKPKKAVKGTFEVQFIVHKCRGLQKADTFGKSDPVVLLKYNGEEVGRTSVMNKNLNPDWGKWKMNSIMVEGQLKDGKDGGPPEPAVTGQSMFSLEVYDMDMGIKLGDFLGETLMGGVIATDDKIRVIKEEYELKAKKGAKFSKTIGGSIVFSVKSMWVKARAPDAPLTFKCSGPGGDDVGPGMGPKGGAAENAMGAVGGMIGSAMEKLPDLGSMGGLRNKTVMIEPHFNLKITLHRCKNLAKADMFGKSDPCVVVKYKGKEVARSPIVNKNLNPEWGTTTERGFTGGHLFSPFVEVFSDKDGKLTEDEKDELVMLEVYDADMKMLGDFLGCVSFRVGRILGMKGTSDAEFQLQQKEGAKKKSKLVKGTVHISVDNEFDPGGEKEVEGLLNKGLGFAKRSMRDQTLDADATDYGVVDFSKTGNNLK</sequence>
<feature type="domain" description="EF-hand" evidence="5">
    <location>
        <begin position="5"/>
        <end position="40"/>
    </location>
</feature>
<feature type="compositionally biased region" description="Basic and acidic residues" evidence="2">
    <location>
        <begin position="274"/>
        <end position="284"/>
    </location>
</feature>
<dbReference type="InterPro" id="IPR011990">
    <property type="entry name" value="TPR-like_helical_dom_sf"/>
</dbReference>
<dbReference type="PANTHER" id="PTHR47800:SF5">
    <property type="entry name" value="FER-1-LIKE PROTEIN 6"/>
    <property type="match status" value="1"/>
</dbReference>
<evidence type="ECO:0000313" key="7">
    <source>
        <dbReference type="Proteomes" id="UP001165060"/>
    </source>
</evidence>
<dbReference type="InterPro" id="IPR011992">
    <property type="entry name" value="EF-hand-dom_pair"/>
</dbReference>